<gene>
    <name evidence="2" type="ORF">FHP06_08910</name>
</gene>
<dbReference type="RefSeq" id="WP_147685884.1">
    <property type="nucleotide sequence ID" value="NZ_VDUX01000003.1"/>
</dbReference>
<feature type="domain" description="HNH nuclease" evidence="1">
    <location>
        <begin position="298"/>
        <end position="349"/>
    </location>
</feature>
<dbReference type="CDD" id="cd00085">
    <property type="entry name" value="HNHc"/>
    <property type="match status" value="1"/>
</dbReference>
<dbReference type="InterPro" id="IPR003870">
    <property type="entry name" value="DUF222"/>
</dbReference>
<dbReference type="InterPro" id="IPR003615">
    <property type="entry name" value="HNH_nuc"/>
</dbReference>
<dbReference type="EMBL" id="VDUX01000003">
    <property type="protein sequence ID" value="TXL61529.1"/>
    <property type="molecule type" value="Genomic_DNA"/>
</dbReference>
<evidence type="ECO:0000313" key="2">
    <source>
        <dbReference type="EMBL" id="TXL61529.1"/>
    </source>
</evidence>
<evidence type="ECO:0000259" key="1">
    <source>
        <dbReference type="SMART" id="SM00507"/>
    </source>
</evidence>
<proteinExistence type="predicted"/>
<dbReference type="AlphaFoldDB" id="A0A5C8NIC8"/>
<dbReference type="OrthoDB" id="3747765at2"/>
<dbReference type="Proteomes" id="UP000321571">
    <property type="component" value="Unassembled WGS sequence"/>
</dbReference>
<sequence length="399" mass="44240">MIETDRLAELARSRAAAEAAEWAGMLQYSIDEEARVDATDLSPLAKQANIAMIPMEIGTATGLSEGQVHRRLAVTRRVREKAPMTWLAFRKGRIDAARVQIISDGIDKLKRDASIVRLDQRVVTYAETHTTAQLRQWVRRFIARVEPDEHEKRAEDERKTRRVDAFHGDDGMGFLDAKLPSYLLAAIDKRLIKEAKALGADDPRTLQQRRADLLAAWLTTNEAGEPAIHADIAVTIPAASLAGVNDDPIISADGDWVIPAAWITDLVATGNTLWHRIITDGAGHTLDHTYLGRFAPEILKKAIVFRDGVCQAPGCTTPADQCDIDHREPHPEGPTAGFNLWPLHRRHHGMKGHGVLRWVLPSGREIPVETTSHSPPLDEISWAEHDLAQFAVEFSLSGR</sequence>
<comment type="caution">
    <text evidence="2">The sequence shown here is derived from an EMBL/GenBank/DDBJ whole genome shotgun (WGS) entry which is preliminary data.</text>
</comment>
<accession>A0A5C8NIC8</accession>
<reference evidence="2 3" key="1">
    <citation type="submission" date="2019-06" db="EMBL/GenBank/DDBJ databases">
        <title>Aeromicrobium sp. nov., isolated from a maize field.</title>
        <authorList>
            <person name="Lin S.-Y."/>
            <person name="Tsai C.-F."/>
            <person name="Young C.-C."/>
        </authorList>
    </citation>
    <scope>NUCLEOTIDE SEQUENCE [LARGE SCALE GENOMIC DNA]</scope>
    <source>
        <strain evidence="2 3">CC-CFT486</strain>
    </source>
</reference>
<protein>
    <submittedName>
        <fullName evidence="2">DUF222 domain-containing protein</fullName>
    </submittedName>
</protein>
<evidence type="ECO:0000313" key="3">
    <source>
        <dbReference type="Proteomes" id="UP000321571"/>
    </source>
</evidence>
<dbReference type="Pfam" id="PF02720">
    <property type="entry name" value="DUF222"/>
    <property type="match status" value="1"/>
</dbReference>
<keyword evidence="3" id="KW-1185">Reference proteome</keyword>
<dbReference type="SMART" id="SM00507">
    <property type="entry name" value="HNHc"/>
    <property type="match status" value="1"/>
</dbReference>
<name>A0A5C8NIC8_9ACTN</name>
<organism evidence="2 3">
    <name type="scientific">Aeromicrobium terrae</name>
    <dbReference type="NCBI Taxonomy" id="2498846"/>
    <lineage>
        <taxon>Bacteria</taxon>
        <taxon>Bacillati</taxon>
        <taxon>Actinomycetota</taxon>
        <taxon>Actinomycetes</taxon>
        <taxon>Propionibacteriales</taxon>
        <taxon>Nocardioidaceae</taxon>
        <taxon>Aeromicrobium</taxon>
    </lineage>
</organism>